<dbReference type="InterPro" id="IPR017850">
    <property type="entry name" value="Alkaline_phosphatase_core_sf"/>
</dbReference>
<proteinExistence type="inferred from homology"/>
<evidence type="ECO:0000256" key="6">
    <source>
        <dbReference type="ARBA" id="ARBA00023180"/>
    </source>
</evidence>
<organism evidence="9 10">
    <name type="scientific">Holothuria leucospilota</name>
    <name type="common">Black long sea cucumber</name>
    <name type="synonym">Mertensiothuria leucospilota</name>
    <dbReference type="NCBI Taxonomy" id="206669"/>
    <lineage>
        <taxon>Eukaryota</taxon>
        <taxon>Metazoa</taxon>
        <taxon>Echinodermata</taxon>
        <taxon>Eleutherozoa</taxon>
        <taxon>Echinozoa</taxon>
        <taxon>Holothuroidea</taxon>
        <taxon>Aspidochirotacea</taxon>
        <taxon>Aspidochirotida</taxon>
        <taxon>Holothuriidae</taxon>
        <taxon>Holothuria</taxon>
    </lineage>
</organism>
<feature type="chain" id="PRO_5040162678" evidence="7">
    <location>
        <begin position="21"/>
        <end position="91"/>
    </location>
</feature>
<dbReference type="InterPro" id="IPR047115">
    <property type="entry name" value="ARSB"/>
</dbReference>
<evidence type="ECO:0000256" key="7">
    <source>
        <dbReference type="SAM" id="SignalP"/>
    </source>
</evidence>
<dbReference type="Pfam" id="PF00884">
    <property type="entry name" value="Sulfatase"/>
    <property type="match status" value="1"/>
</dbReference>
<evidence type="ECO:0000313" key="10">
    <source>
        <dbReference type="Proteomes" id="UP001152320"/>
    </source>
</evidence>
<comment type="cofactor">
    <cofactor evidence="1">
        <name>Ca(2+)</name>
        <dbReference type="ChEBI" id="CHEBI:29108"/>
    </cofactor>
</comment>
<accession>A0A9Q1BMF0</accession>
<keyword evidence="4" id="KW-0378">Hydrolase</keyword>
<evidence type="ECO:0000256" key="2">
    <source>
        <dbReference type="ARBA" id="ARBA00008779"/>
    </source>
</evidence>
<feature type="signal peptide" evidence="7">
    <location>
        <begin position="1"/>
        <end position="20"/>
    </location>
</feature>
<evidence type="ECO:0000256" key="4">
    <source>
        <dbReference type="ARBA" id="ARBA00022801"/>
    </source>
</evidence>
<dbReference type="InterPro" id="IPR024607">
    <property type="entry name" value="Sulfatase_CS"/>
</dbReference>
<dbReference type="OrthoDB" id="103349at2759"/>
<keyword evidence="7" id="KW-0732">Signal</keyword>
<gene>
    <name evidence="9" type="ORF">HOLleu_28533</name>
</gene>
<evidence type="ECO:0000259" key="8">
    <source>
        <dbReference type="Pfam" id="PF00884"/>
    </source>
</evidence>
<dbReference type="Gene3D" id="3.40.720.10">
    <property type="entry name" value="Alkaline Phosphatase, subunit A"/>
    <property type="match status" value="1"/>
</dbReference>
<dbReference type="GO" id="GO:0046872">
    <property type="term" value="F:metal ion binding"/>
    <property type="evidence" value="ECO:0007669"/>
    <property type="project" value="UniProtKB-KW"/>
</dbReference>
<dbReference type="SUPFAM" id="SSF53649">
    <property type="entry name" value="Alkaline phosphatase-like"/>
    <property type="match status" value="1"/>
</dbReference>
<evidence type="ECO:0000256" key="1">
    <source>
        <dbReference type="ARBA" id="ARBA00001913"/>
    </source>
</evidence>
<dbReference type="Proteomes" id="UP001152320">
    <property type="component" value="Chromosome 14"/>
</dbReference>
<sequence>MIYLIKLLLLATVITVFTSAANPRPHIIILLADDLGYGDVSYHSSVSESVIETPNIDDLAKNGVTLENYYVQATCTPTRSQLLTGRYQVIK</sequence>
<keyword evidence="3" id="KW-0479">Metal-binding</keyword>
<evidence type="ECO:0000256" key="3">
    <source>
        <dbReference type="ARBA" id="ARBA00022723"/>
    </source>
</evidence>
<dbReference type="EMBL" id="JAIZAY010000014">
    <property type="protein sequence ID" value="KAJ8029196.1"/>
    <property type="molecule type" value="Genomic_DNA"/>
</dbReference>
<dbReference type="PROSITE" id="PS00523">
    <property type="entry name" value="SULFATASE_1"/>
    <property type="match status" value="1"/>
</dbReference>
<comment type="similarity">
    <text evidence="2">Belongs to the sulfatase family.</text>
</comment>
<evidence type="ECO:0000313" key="9">
    <source>
        <dbReference type="EMBL" id="KAJ8029196.1"/>
    </source>
</evidence>
<feature type="domain" description="Sulfatase N-terminal" evidence="8">
    <location>
        <begin position="25"/>
        <end position="88"/>
    </location>
</feature>
<dbReference type="PANTHER" id="PTHR10342:SF274">
    <property type="entry name" value="ARYLSULFATASE B"/>
    <property type="match status" value="1"/>
</dbReference>
<name>A0A9Q1BMF0_HOLLE</name>
<dbReference type="AlphaFoldDB" id="A0A9Q1BMF0"/>
<keyword evidence="6" id="KW-0325">Glycoprotein</keyword>
<keyword evidence="5" id="KW-0106">Calcium</keyword>
<protein>
    <submittedName>
        <fullName evidence="9">Arylsulfatase B</fullName>
    </submittedName>
</protein>
<reference evidence="9" key="1">
    <citation type="submission" date="2021-10" db="EMBL/GenBank/DDBJ databases">
        <title>Tropical sea cucumber genome reveals ecological adaptation and Cuvierian tubules defense mechanism.</title>
        <authorList>
            <person name="Chen T."/>
        </authorList>
    </citation>
    <scope>NUCLEOTIDE SEQUENCE</scope>
    <source>
        <strain evidence="9">Nanhai2018</strain>
        <tissue evidence="9">Muscle</tissue>
    </source>
</reference>
<dbReference type="PANTHER" id="PTHR10342">
    <property type="entry name" value="ARYLSULFATASE"/>
    <property type="match status" value="1"/>
</dbReference>
<evidence type="ECO:0000256" key="5">
    <source>
        <dbReference type="ARBA" id="ARBA00022837"/>
    </source>
</evidence>
<comment type="caution">
    <text evidence="9">The sequence shown here is derived from an EMBL/GenBank/DDBJ whole genome shotgun (WGS) entry which is preliminary data.</text>
</comment>
<keyword evidence="10" id="KW-1185">Reference proteome</keyword>
<dbReference type="GO" id="GO:0008484">
    <property type="term" value="F:sulfuric ester hydrolase activity"/>
    <property type="evidence" value="ECO:0007669"/>
    <property type="project" value="InterPro"/>
</dbReference>
<dbReference type="InterPro" id="IPR000917">
    <property type="entry name" value="Sulfatase_N"/>
</dbReference>